<evidence type="ECO:0000313" key="2">
    <source>
        <dbReference type="EMBL" id="GAA5059692.1"/>
    </source>
</evidence>
<sequence length="90" mass="9959">MEINRTTVPGTAEVHHLLARGGARLAVVTARDGDKQILVYDRGHDEPSRTIVLEQDEADQLAQILHSAPMSDRVARLERRVHQLAGEGSR</sequence>
<comment type="caution">
    <text evidence="2">The sequence shown here is derived from an EMBL/GenBank/DDBJ whole genome shotgun (WGS) entry which is preliminary data.</text>
</comment>
<keyword evidence="3" id="KW-1185">Reference proteome</keyword>
<evidence type="ECO:0000313" key="3">
    <source>
        <dbReference type="Proteomes" id="UP001500603"/>
    </source>
</evidence>
<dbReference type="RefSeq" id="WP_345497100.1">
    <property type="nucleotide sequence ID" value="NZ_BAABJM010000003.1"/>
</dbReference>
<protein>
    <recommendedName>
        <fullName evidence="1">Potassium/proton antiporter subunit KhtT-like N-terminal domain-containing protein</fullName>
    </recommendedName>
</protein>
<organism evidence="2 3">
    <name type="scientific">Nocardia callitridis</name>
    <dbReference type="NCBI Taxonomy" id="648753"/>
    <lineage>
        <taxon>Bacteria</taxon>
        <taxon>Bacillati</taxon>
        <taxon>Actinomycetota</taxon>
        <taxon>Actinomycetes</taxon>
        <taxon>Mycobacteriales</taxon>
        <taxon>Nocardiaceae</taxon>
        <taxon>Nocardia</taxon>
    </lineage>
</organism>
<dbReference type="Pfam" id="PF25991">
    <property type="entry name" value="KhtT_N"/>
    <property type="match status" value="1"/>
</dbReference>
<evidence type="ECO:0000259" key="1">
    <source>
        <dbReference type="Pfam" id="PF25991"/>
    </source>
</evidence>
<dbReference type="InterPro" id="IPR058776">
    <property type="entry name" value="KhtT-like_N"/>
</dbReference>
<gene>
    <name evidence="2" type="ORF">GCM10023318_40480</name>
</gene>
<accession>A0ABP9KLK4</accession>
<dbReference type="Proteomes" id="UP001500603">
    <property type="component" value="Unassembled WGS sequence"/>
</dbReference>
<dbReference type="EMBL" id="BAABJM010000003">
    <property type="protein sequence ID" value="GAA5059692.1"/>
    <property type="molecule type" value="Genomic_DNA"/>
</dbReference>
<reference evidence="3" key="1">
    <citation type="journal article" date="2019" name="Int. J. Syst. Evol. Microbiol.">
        <title>The Global Catalogue of Microorganisms (GCM) 10K type strain sequencing project: providing services to taxonomists for standard genome sequencing and annotation.</title>
        <authorList>
            <consortium name="The Broad Institute Genomics Platform"/>
            <consortium name="The Broad Institute Genome Sequencing Center for Infectious Disease"/>
            <person name="Wu L."/>
            <person name="Ma J."/>
        </authorList>
    </citation>
    <scope>NUCLEOTIDE SEQUENCE [LARGE SCALE GENOMIC DNA]</scope>
    <source>
        <strain evidence="3">JCM 18298</strain>
    </source>
</reference>
<name>A0ABP9KLK4_9NOCA</name>
<proteinExistence type="predicted"/>
<feature type="domain" description="Potassium/proton antiporter subunit KhtT-like N-terminal" evidence="1">
    <location>
        <begin position="1"/>
        <end position="68"/>
    </location>
</feature>